<sequence>MPGYANDLSSVDLGLVAAEFRDAVSVMTLGGRLLLRLRRQTGRRLRRCTVRFGRHERRNVGDAVPDDSMTIGVNHVLGLPDEQLRSAHILSCGLNSMVGLLDLLLRGTGGRGGEVRSPVRDRGGGDAGFHARLTQPSVRTAKRSEHLSDGQ</sequence>
<dbReference type="AlphaFoldDB" id="A0AAC9LEQ4"/>
<evidence type="ECO:0000256" key="1">
    <source>
        <dbReference type="SAM" id="MobiDB-lite"/>
    </source>
</evidence>
<dbReference type="EMBL" id="CP016076">
    <property type="protein sequence ID" value="APU16578.1"/>
    <property type="molecule type" value="Genomic_DNA"/>
</dbReference>
<feature type="region of interest" description="Disordered" evidence="1">
    <location>
        <begin position="109"/>
        <end position="151"/>
    </location>
</feature>
<protein>
    <submittedName>
        <fullName evidence="2">Uncharacterized protein</fullName>
    </submittedName>
</protein>
<feature type="compositionally biased region" description="Basic and acidic residues" evidence="1">
    <location>
        <begin position="142"/>
        <end position="151"/>
    </location>
</feature>
<keyword evidence="3" id="KW-1185">Reference proteome</keyword>
<dbReference type="Proteomes" id="UP000185511">
    <property type="component" value="Chromosome"/>
</dbReference>
<organism evidence="2 3">
    <name type="scientific">Actinoalloteichus fjordicus</name>
    <dbReference type="NCBI Taxonomy" id="1612552"/>
    <lineage>
        <taxon>Bacteria</taxon>
        <taxon>Bacillati</taxon>
        <taxon>Actinomycetota</taxon>
        <taxon>Actinomycetes</taxon>
        <taxon>Pseudonocardiales</taxon>
        <taxon>Pseudonocardiaceae</taxon>
        <taxon>Actinoalloteichus</taxon>
    </lineage>
</organism>
<dbReference type="KEGG" id="acad:UA74_22800"/>
<evidence type="ECO:0000313" key="2">
    <source>
        <dbReference type="EMBL" id="APU16578.1"/>
    </source>
</evidence>
<feature type="compositionally biased region" description="Basic and acidic residues" evidence="1">
    <location>
        <begin position="113"/>
        <end position="124"/>
    </location>
</feature>
<gene>
    <name evidence="2" type="ORF">UA74_22800</name>
</gene>
<reference evidence="3" key="1">
    <citation type="submission" date="2016-06" db="EMBL/GenBank/DDBJ databases">
        <title>Complete genome sequence of Actinoalloteichus fjordicus DSM 46855 (=ADI127-17), type strain of the new species Actinoalloteichus fjordicus.</title>
        <authorList>
            <person name="Ruckert C."/>
            <person name="Nouioui I."/>
            <person name="Willmese J."/>
            <person name="van Wezel G."/>
            <person name="Klenk H.-P."/>
            <person name="Kalinowski J."/>
            <person name="Zotchev S.B."/>
        </authorList>
    </citation>
    <scope>NUCLEOTIDE SEQUENCE [LARGE SCALE GENOMIC DNA]</scope>
    <source>
        <strain evidence="3">ADI127-7</strain>
    </source>
</reference>
<accession>A0AAC9LEQ4</accession>
<proteinExistence type="predicted"/>
<evidence type="ECO:0000313" key="3">
    <source>
        <dbReference type="Proteomes" id="UP000185511"/>
    </source>
</evidence>
<name>A0AAC9LEQ4_9PSEU</name>